<gene>
    <name evidence="1" type="ORF">H0264_18590</name>
</gene>
<dbReference type="Proteomes" id="UP000515512">
    <property type="component" value="Chromosome"/>
</dbReference>
<dbReference type="RefSeq" id="WP_181585133.1">
    <property type="nucleotide sequence ID" value="NZ_CP059399.1"/>
</dbReference>
<keyword evidence="2" id="KW-1185">Reference proteome</keyword>
<proteinExistence type="predicted"/>
<accession>A0A7D7A1Y9</accession>
<evidence type="ECO:0000313" key="1">
    <source>
        <dbReference type="EMBL" id="QLY33969.1"/>
    </source>
</evidence>
<organism evidence="1 2">
    <name type="scientific">Nocardia huaxiensis</name>
    <dbReference type="NCBI Taxonomy" id="2755382"/>
    <lineage>
        <taxon>Bacteria</taxon>
        <taxon>Bacillati</taxon>
        <taxon>Actinomycetota</taxon>
        <taxon>Actinomycetes</taxon>
        <taxon>Mycobacteriales</taxon>
        <taxon>Nocardiaceae</taxon>
        <taxon>Nocardia</taxon>
    </lineage>
</organism>
<evidence type="ECO:0000313" key="2">
    <source>
        <dbReference type="Proteomes" id="UP000515512"/>
    </source>
</evidence>
<name>A0A7D7A1Y9_9NOCA</name>
<sequence>MEREHEEAMRADFRERTALQLSGYQPGVTEDQIDQIYGKVRQIDDRWTAGPHASRWQYLSDAYDDFSDRPETMDRFLDNIEFNRAQGWDGGLDEVQRRSLYQAKELTEPQRVRPRGRVQRER</sequence>
<protein>
    <submittedName>
        <fullName evidence="1">Uncharacterized protein</fullName>
    </submittedName>
</protein>
<dbReference type="EMBL" id="CP059399">
    <property type="protein sequence ID" value="QLY33969.1"/>
    <property type="molecule type" value="Genomic_DNA"/>
</dbReference>
<reference evidence="1 2" key="1">
    <citation type="submission" date="2020-07" db="EMBL/GenBank/DDBJ databases">
        <authorList>
            <person name="Zhuang K."/>
            <person name="Ran Y."/>
        </authorList>
    </citation>
    <scope>NUCLEOTIDE SEQUENCE [LARGE SCALE GENOMIC DNA]</scope>
    <source>
        <strain evidence="1 2">WCH-YHL-001</strain>
    </source>
</reference>
<dbReference type="KEGG" id="nhu:H0264_18590"/>
<dbReference type="AlphaFoldDB" id="A0A7D7A1Y9"/>